<dbReference type="InterPro" id="IPR023204">
    <property type="entry name" value="SP1917_dom_sf"/>
</dbReference>
<evidence type="ECO:0008006" key="3">
    <source>
        <dbReference type="Google" id="ProtNLM"/>
    </source>
</evidence>
<dbReference type="OrthoDB" id="3192540at2"/>
<dbReference type="KEGG" id="mam:Mesau_03091"/>
<dbReference type="HOGENOM" id="CLU_133735_0_0_5"/>
<dbReference type="AlphaFoldDB" id="L0KJF9"/>
<dbReference type="RefSeq" id="WP_015316890.1">
    <property type="nucleotide sequence ID" value="NC_019973.1"/>
</dbReference>
<dbReference type="eggNOG" id="COG4898">
    <property type="taxonomic scope" value="Bacteria"/>
</dbReference>
<dbReference type="GeneID" id="90990472"/>
<organism evidence="1 2">
    <name type="scientific">Mesorhizobium australicum (strain HAMBI 3006 / LMG 24608 / WSM2073)</name>
    <dbReference type="NCBI Taxonomy" id="754035"/>
    <lineage>
        <taxon>Bacteria</taxon>
        <taxon>Pseudomonadati</taxon>
        <taxon>Pseudomonadota</taxon>
        <taxon>Alphaproteobacteria</taxon>
        <taxon>Hyphomicrobiales</taxon>
        <taxon>Phyllobacteriaceae</taxon>
        <taxon>Mesorhizobium</taxon>
    </lineage>
</organism>
<evidence type="ECO:0000313" key="1">
    <source>
        <dbReference type="EMBL" id="AGB45467.1"/>
    </source>
</evidence>
<dbReference type="InterPro" id="IPR014580">
    <property type="entry name" value="UCP033199"/>
</dbReference>
<gene>
    <name evidence="1" type="ordered locus">Mesau_03091</name>
</gene>
<accession>L0KJF9</accession>
<keyword evidence="2" id="KW-1185">Reference proteome</keyword>
<dbReference type="PIRSF" id="PIRSF033199">
    <property type="entry name" value="UCP033199"/>
    <property type="match status" value="1"/>
</dbReference>
<dbReference type="EMBL" id="CP003358">
    <property type="protein sequence ID" value="AGB45467.1"/>
    <property type="molecule type" value="Genomic_DNA"/>
</dbReference>
<proteinExistence type="predicted"/>
<dbReference type="Gene3D" id="1.10.8.290">
    <property type="entry name" value="uncharacterized protein sp1917 domain"/>
    <property type="match status" value="1"/>
</dbReference>
<reference evidence="2" key="1">
    <citation type="submission" date="2012-02" db="EMBL/GenBank/DDBJ databases">
        <title>Complete sequence of Mesorhizobium australicum WSM2073.</title>
        <authorList>
            <person name="Lucas S."/>
            <person name="Han J."/>
            <person name="Lapidus A."/>
            <person name="Cheng J.-F."/>
            <person name="Goodwin L."/>
            <person name="Pitluck S."/>
            <person name="Peters L."/>
            <person name="Gu W."/>
            <person name="Detter J.C."/>
            <person name="Han C."/>
            <person name="Tapia R."/>
            <person name="Land M."/>
            <person name="Hauser L."/>
            <person name="Kyrpides N."/>
            <person name="Ivanova N."/>
            <person name="Pagani I."/>
            <person name="Reeve W.G."/>
            <person name="Howieson J.G."/>
            <person name="Tiwari R.P."/>
            <person name="O'Hara G.W."/>
            <person name="Atkins C.A."/>
            <person name="Ronson C.W."/>
            <person name="Nandasena K.G."/>
            <person name="Woyke T."/>
        </authorList>
    </citation>
    <scope>NUCLEOTIDE SEQUENCE [LARGE SCALE GENOMIC DNA]</scope>
    <source>
        <strain evidence="2">LMG 24608 / HAMBI 3006 / WSM2073</strain>
    </source>
</reference>
<evidence type="ECO:0000313" key="2">
    <source>
        <dbReference type="Proteomes" id="UP000010998"/>
    </source>
</evidence>
<protein>
    <recommendedName>
        <fullName evidence="3">DUF2200 domain-containing protein</fullName>
    </recommendedName>
</protein>
<sequence>MTEHRIYSTSFASVYPHYVAKAQRKGRTRAEVDEIIRWLTGYTEKELDAELEKKTSFEDFFGQAPRLNPLRNLITGVVCGVRVEDIEDPRMKEIRYLDKLIDELAKGKAMEKILRK</sequence>
<dbReference type="Pfam" id="PF09966">
    <property type="entry name" value="DUF2200"/>
    <property type="match status" value="1"/>
</dbReference>
<dbReference type="Proteomes" id="UP000010998">
    <property type="component" value="Chromosome"/>
</dbReference>
<name>L0KJF9_MESAW</name>